<feature type="domain" description="FAD-binding" evidence="11">
    <location>
        <begin position="31"/>
        <end position="369"/>
    </location>
</feature>
<dbReference type="OrthoDB" id="10053569at2759"/>
<dbReference type="FunFam" id="3.50.50.60:FF:000129">
    <property type="entry name" value="Kynurenine 3-monooxygenase"/>
    <property type="match status" value="1"/>
</dbReference>
<keyword evidence="2 10" id="KW-0285">Flavoprotein</keyword>
<dbReference type="GO" id="GO:0004502">
    <property type="term" value="F:kynurenine 3-monooxygenase activity"/>
    <property type="evidence" value="ECO:0007669"/>
    <property type="project" value="UniProtKB-UniRule"/>
</dbReference>
<dbReference type="EC" id="1.14.13.9" evidence="10"/>
<comment type="cofactor">
    <cofactor evidence="1 10">
        <name>FAD</name>
        <dbReference type="ChEBI" id="CHEBI:57692"/>
    </cofactor>
</comment>
<protein>
    <recommendedName>
        <fullName evidence="10">Kynurenine 3-monooxygenase</fullName>
        <ecNumber evidence="10">1.14.13.9</ecNumber>
    </recommendedName>
    <alternativeName>
        <fullName evidence="10">Kynurenine 3-hydroxylase</fullName>
    </alternativeName>
</protein>
<gene>
    <name evidence="10" type="primary">KMO</name>
    <name evidence="12" type="ORF">CAOG_003737</name>
</gene>
<keyword evidence="5 10" id="KW-0521">NADP</keyword>
<proteinExistence type="inferred from homology"/>
<dbReference type="Pfam" id="PF01494">
    <property type="entry name" value="FAD_binding_3"/>
    <property type="match status" value="1"/>
</dbReference>
<dbReference type="STRING" id="595528.A0A0D2WNQ7"/>
<dbReference type="InParanoid" id="A0A0D2WNQ7"/>
<evidence type="ECO:0000256" key="4">
    <source>
        <dbReference type="ARBA" id="ARBA00022827"/>
    </source>
</evidence>
<comment type="subcellular location">
    <subcellularLocation>
        <location evidence="10">Mitochondrion</location>
    </subcellularLocation>
</comment>
<sequence length="458" mass="51396">MLTECVRACLICLFDNLGCCGGGHPHISQVGALNAVYFARRGCNVDVYEARDDIRQSKTYSGRSINLALSTRGIQALKDVGLDEMVVATGIPMYGRMIHNPTGGKYVVPYGKDNQAILSVDRRKLNELLLTTAEKLPNVSLHFEHKLTEVDVKARNLTLRAPDRSTITVKPDLVVGSDGAYSSVRRHLLQQPRFNYAQTYIAHGYKELTIPPVDGKFAMEANYLHIWPRHEFMMIALPNQDRSFTCTLFMPFDIFATISTPELVLAFFRENFADAIPLIGQERLVSDFFTNPTSTLMMVKCSPYHIDDFAVIIGDAAHAMVPFYGQGMNCGFEDCTVLHRLLGEHNMDLATALPAYSKERNPDAEAICDLALHNYVEMRHHVTSTSFLLRKKLDSLLHSLMPNTFIPLYTMVTFSRIPYAEVIERQKWQDRVVSRAGYLLLGASVLGAALLAKQRLTK</sequence>
<organism evidence="12 13">
    <name type="scientific">Capsaspora owczarzaki (strain ATCC 30864)</name>
    <dbReference type="NCBI Taxonomy" id="595528"/>
    <lineage>
        <taxon>Eukaryota</taxon>
        <taxon>Filasterea</taxon>
        <taxon>Capsaspora</taxon>
    </lineage>
</organism>
<dbReference type="HAMAP" id="MF_01971">
    <property type="entry name" value="Kynurenine_monooxygenase"/>
    <property type="match status" value="1"/>
</dbReference>
<dbReference type="AlphaFoldDB" id="A0A0D2WNQ7"/>
<evidence type="ECO:0000256" key="1">
    <source>
        <dbReference type="ARBA" id="ARBA00001974"/>
    </source>
</evidence>
<evidence type="ECO:0000256" key="7">
    <source>
        <dbReference type="ARBA" id="ARBA00023033"/>
    </source>
</evidence>
<dbReference type="GO" id="GO:0071949">
    <property type="term" value="F:FAD binding"/>
    <property type="evidence" value="ECO:0007669"/>
    <property type="project" value="InterPro"/>
</dbReference>
<name>A0A0D2WNQ7_CAPO3</name>
<dbReference type="UniPathway" id="UPA00253">
    <property type="reaction ID" value="UER00328"/>
</dbReference>
<comment type="pathway">
    <text evidence="10">Cofactor biosynthesis; NAD(+) biosynthesis; quinolinate from L-kynurenine: step 1/3.</text>
</comment>
<dbReference type="EMBL" id="KE346364">
    <property type="protein sequence ID" value="KJE92840.1"/>
    <property type="molecule type" value="Genomic_DNA"/>
</dbReference>
<keyword evidence="8 10" id="KW-0496">Mitochondrion</keyword>
<dbReference type="PhylomeDB" id="A0A0D2WNQ7"/>
<comment type="catalytic activity">
    <reaction evidence="9 10">
        <text>L-kynurenine + NADPH + O2 + H(+) = 3-hydroxy-L-kynurenine + NADP(+) + H2O</text>
        <dbReference type="Rhea" id="RHEA:20545"/>
        <dbReference type="ChEBI" id="CHEBI:15377"/>
        <dbReference type="ChEBI" id="CHEBI:15378"/>
        <dbReference type="ChEBI" id="CHEBI:15379"/>
        <dbReference type="ChEBI" id="CHEBI:57783"/>
        <dbReference type="ChEBI" id="CHEBI:57959"/>
        <dbReference type="ChEBI" id="CHEBI:58125"/>
        <dbReference type="ChEBI" id="CHEBI:58349"/>
        <dbReference type="EC" id="1.14.13.9"/>
    </reaction>
</comment>
<keyword evidence="4 10" id="KW-0274">FAD</keyword>
<dbReference type="GO" id="GO:0005741">
    <property type="term" value="C:mitochondrial outer membrane"/>
    <property type="evidence" value="ECO:0007669"/>
    <property type="project" value="TreeGrafter"/>
</dbReference>
<evidence type="ECO:0000256" key="2">
    <source>
        <dbReference type="ARBA" id="ARBA00022630"/>
    </source>
</evidence>
<dbReference type="Proteomes" id="UP000008743">
    <property type="component" value="Unassembled WGS sequence"/>
</dbReference>
<evidence type="ECO:0000256" key="5">
    <source>
        <dbReference type="ARBA" id="ARBA00022857"/>
    </source>
</evidence>
<keyword evidence="13" id="KW-1185">Reference proteome</keyword>
<dbReference type="InterPro" id="IPR002938">
    <property type="entry name" value="FAD-bd"/>
</dbReference>
<evidence type="ECO:0000259" key="11">
    <source>
        <dbReference type="Pfam" id="PF01494"/>
    </source>
</evidence>
<evidence type="ECO:0000256" key="8">
    <source>
        <dbReference type="ARBA" id="ARBA00023128"/>
    </source>
</evidence>
<dbReference type="GO" id="GO:0006569">
    <property type="term" value="P:L-tryptophan catabolic process"/>
    <property type="evidence" value="ECO:0007669"/>
    <property type="project" value="UniProtKB-UniRule"/>
</dbReference>
<dbReference type="PANTHER" id="PTHR46028:SF2">
    <property type="entry name" value="KYNURENINE 3-MONOOXYGENASE"/>
    <property type="match status" value="1"/>
</dbReference>
<dbReference type="Gene3D" id="3.50.50.60">
    <property type="entry name" value="FAD/NAD(P)-binding domain"/>
    <property type="match status" value="1"/>
</dbReference>
<accession>A0A0D2WNQ7</accession>
<keyword evidence="7 10" id="KW-0503">Monooxygenase</keyword>
<dbReference type="PRINTS" id="PR00420">
    <property type="entry name" value="RNGMNOXGNASE"/>
</dbReference>
<dbReference type="GO" id="GO:0019805">
    <property type="term" value="P:quinolinate biosynthetic process"/>
    <property type="evidence" value="ECO:0007669"/>
    <property type="project" value="UniProtKB-UniRule"/>
</dbReference>
<dbReference type="SUPFAM" id="SSF51905">
    <property type="entry name" value="FAD/NAD(P)-binding domain"/>
    <property type="match status" value="1"/>
</dbReference>
<dbReference type="GO" id="GO:0070189">
    <property type="term" value="P:kynurenine metabolic process"/>
    <property type="evidence" value="ECO:0007669"/>
    <property type="project" value="TreeGrafter"/>
</dbReference>
<evidence type="ECO:0000313" key="13">
    <source>
        <dbReference type="Proteomes" id="UP000008743"/>
    </source>
</evidence>
<dbReference type="PANTHER" id="PTHR46028">
    <property type="entry name" value="KYNURENINE 3-MONOOXYGENASE"/>
    <property type="match status" value="1"/>
</dbReference>
<keyword evidence="3 10" id="KW-0662">Pyridine nucleotide biosynthesis</keyword>
<evidence type="ECO:0000256" key="6">
    <source>
        <dbReference type="ARBA" id="ARBA00023002"/>
    </source>
</evidence>
<dbReference type="GO" id="GO:0043420">
    <property type="term" value="P:anthranilate metabolic process"/>
    <property type="evidence" value="ECO:0007669"/>
    <property type="project" value="UniProtKB-UniRule"/>
</dbReference>
<evidence type="ECO:0000256" key="10">
    <source>
        <dbReference type="HAMAP-Rule" id="MF_03018"/>
    </source>
</evidence>
<dbReference type="InterPro" id="IPR027545">
    <property type="entry name" value="Kynurenine_monooxygenase"/>
</dbReference>
<dbReference type="GO" id="GO:0034354">
    <property type="term" value="P:'de novo' NAD+ biosynthetic process from L-tryptophan"/>
    <property type="evidence" value="ECO:0007669"/>
    <property type="project" value="UniProtKB-UniRule"/>
</dbReference>
<evidence type="ECO:0000256" key="3">
    <source>
        <dbReference type="ARBA" id="ARBA00022642"/>
    </source>
</evidence>
<keyword evidence="6 10" id="KW-0560">Oxidoreductase</keyword>
<evidence type="ECO:0000256" key="9">
    <source>
        <dbReference type="ARBA" id="ARBA00047818"/>
    </source>
</evidence>
<comment type="function">
    <text evidence="10">Catalyzes the hydroxylation of L-kynurenine (L-Kyn) to form 3-hydroxy-L-kynurenine (L-3OHKyn). Required for synthesis of quinolinic acid.</text>
</comment>
<comment type="similarity">
    <text evidence="10">Belongs to the aromatic-ring hydroxylase family. KMO subfamily.</text>
</comment>
<dbReference type="InterPro" id="IPR036188">
    <property type="entry name" value="FAD/NAD-bd_sf"/>
</dbReference>
<reference evidence="13" key="1">
    <citation type="submission" date="2011-02" db="EMBL/GenBank/DDBJ databases">
        <title>The Genome Sequence of Capsaspora owczarzaki ATCC 30864.</title>
        <authorList>
            <person name="Russ C."/>
            <person name="Cuomo C."/>
            <person name="Burger G."/>
            <person name="Gray M.W."/>
            <person name="Holland P.W.H."/>
            <person name="King N."/>
            <person name="Lang F.B.F."/>
            <person name="Roger A.J."/>
            <person name="Ruiz-Trillo I."/>
            <person name="Young S.K."/>
            <person name="Zeng Q."/>
            <person name="Gargeya S."/>
            <person name="Alvarado L."/>
            <person name="Berlin A."/>
            <person name="Chapman S.B."/>
            <person name="Chen Z."/>
            <person name="Freedman E."/>
            <person name="Gellesch M."/>
            <person name="Goldberg J."/>
            <person name="Griggs A."/>
            <person name="Gujja S."/>
            <person name="Heilman E."/>
            <person name="Heiman D."/>
            <person name="Howarth C."/>
            <person name="Mehta T."/>
            <person name="Neiman D."/>
            <person name="Pearson M."/>
            <person name="Roberts A."/>
            <person name="Saif S."/>
            <person name="Shea T."/>
            <person name="Shenoy N."/>
            <person name="Sisk P."/>
            <person name="Stolte C."/>
            <person name="Sykes S."/>
            <person name="White J."/>
            <person name="Yandava C."/>
            <person name="Haas B."/>
            <person name="Nusbaum C."/>
            <person name="Birren B."/>
        </authorList>
    </citation>
    <scope>NUCLEOTIDE SEQUENCE</scope>
    <source>
        <strain evidence="13">ATCC 30864</strain>
    </source>
</reference>
<evidence type="ECO:0000313" key="12">
    <source>
        <dbReference type="EMBL" id="KJE92840.1"/>
    </source>
</evidence>